<dbReference type="AlphaFoldDB" id="A0A1M5UR49"/>
<reference evidence="1 2" key="1">
    <citation type="submission" date="2016-11" db="EMBL/GenBank/DDBJ databases">
        <authorList>
            <person name="Jaros S."/>
            <person name="Januszkiewicz K."/>
            <person name="Wedrychowicz H."/>
        </authorList>
    </citation>
    <scope>NUCLEOTIDE SEQUENCE [LARGE SCALE GENOMIC DNA]</scope>
    <source>
        <strain evidence="1 2">DSM 29431</strain>
    </source>
</reference>
<dbReference type="EMBL" id="FQXC01000003">
    <property type="protein sequence ID" value="SHH65517.1"/>
    <property type="molecule type" value="Genomic_DNA"/>
</dbReference>
<sequence>MDKPDPEAWGLPGFSFEPIGEGERNTVLRGTWPGAGHVFKSTHRTEEQLRWLSRVDQADFDNHANRQVKDPVTQAAALAFEIATCWCIEPERATRLARDLPRALDVAHSWNRIPDQ</sequence>
<dbReference type="OrthoDB" id="7326703at2"/>
<name>A0A1M5UR49_9RHOB</name>
<dbReference type="RefSeq" id="WP_143152691.1">
    <property type="nucleotide sequence ID" value="NZ_FQXC01000003.1"/>
</dbReference>
<dbReference type="STRING" id="996342.SAMN05443551_2765"/>
<organism evidence="1 2">
    <name type="scientific">Marivita hallyeonensis</name>
    <dbReference type="NCBI Taxonomy" id="996342"/>
    <lineage>
        <taxon>Bacteria</taxon>
        <taxon>Pseudomonadati</taxon>
        <taxon>Pseudomonadota</taxon>
        <taxon>Alphaproteobacteria</taxon>
        <taxon>Rhodobacterales</taxon>
        <taxon>Roseobacteraceae</taxon>
        <taxon>Marivita</taxon>
    </lineage>
</organism>
<evidence type="ECO:0000313" key="1">
    <source>
        <dbReference type="EMBL" id="SHH65517.1"/>
    </source>
</evidence>
<accession>A0A1M5UR49</accession>
<protein>
    <submittedName>
        <fullName evidence="1">Uncharacterized protein</fullName>
    </submittedName>
</protein>
<proteinExistence type="predicted"/>
<keyword evidence="2" id="KW-1185">Reference proteome</keyword>
<dbReference type="Proteomes" id="UP000184221">
    <property type="component" value="Unassembled WGS sequence"/>
</dbReference>
<gene>
    <name evidence="1" type="ORF">SAMN05443551_2765</name>
</gene>
<evidence type="ECO:0000313" key="2">
    <source>
        <dbReference type="Proteomes" id="UP000184221"/>
    </source>
</evidence>